<comment type="caution">
    <text evidence="3">The sequence shown here is derived from an EMBL/GenBank/DDBJ whole genome shotgun (WGS) entry which is preliminary data.</text>
</comment>
<dbReference type="RefSeq" id="WP_266240843.1">
    <property type="nucleotide sequence ID" value="NZ_JAMXWF010000036.1"/>
</dbReference>
<evidence type="ECO:0000259" key="1">
    <source>
        <dbReference type="Pfam" id="PF13614"/>
    </source>
</evidence>
<dbReference type="PANTHER" id="PTHR13696">
    <property type="entry name" value="P-LOOP CONTAINING NUCLEOSIDE TRIPHOSPHATE HYDROLASE"/>
    <property type="match status" value="1"/>
</dbReference>
<accession>A0AAP5EYC6</accession>
<sequence length="254" mass="28176">MKKFSVANQKGGVGKTTVVRHLAHSAIERGLRTLVIDLDPQGNLTRSVRATLPDPSMPADRSGAHLLFQTKVAPIPQKINENLSLFAGNRDLTAVLEWPIDCVEHARAHLASLDDQFDICLIDTPPTMCNLLFAGMICADYLAMPCDLDEDATTGLLDLADQAERIREHFNPALQLVGVLLNKVNSRRAYDQAERIALRNQWGDVILDAELQERSATKLAKKAPVWRNPRGDSDRRAAREMRAVCEAIFTKIGF</sequence>
<dbReference type="InterPro" id="IPR050678">
    <property type="entry name" value="DNA_Partitioning_ATPase"/>
</dbReference>
<evidence type="ECO:0000313" key="3">
    <source>
        <dbReference type="EMBL" id="MDQ6411845.1"/>
    </source>
</evidence>
<dbReference type="Pfam" id="PF13614">
    <property type="entry name" value="AAA_31"/>
    <property type="match status" value="1"/>
</dbReference>
<dbReference type="SUPFAM" id="SSF52540">
    <property type="entry name" value="P-loop containing nucleoside triphosphate hydrolases"/>
    <property type="match status" value="1"/>
</dbReference>
<dbReference type="EMBL" id="JAPKHW010000036">
    <property type="protein sequence ID" value="MCX4150027.1"/>
    <property type="molecule type" value="Genomic_DNA"/>
</dbReference>
<feature type="domain" description="AAA" evidence="1">
    <location>
        <begin position="1"/>
        <end position="175"/>
    </location>
</feature>
<dbReference type="AlphaFoldDB" id="A0AAP5EYC6"/>
<proteinExistence type="predicted"/>
<keyword evidence="4" id="KW-1185">Reference proteome</keyword>
<evidence type="ECO:0000313" key="4">
    <source>
        <dbReference type="Proteomes" id="UP001209412"/>
    </source>
</evidence>
<gene>
    <name evidence="3" type="ORF">NIE36_32350</name>
    <name evidence="2" type="ORF">OSB80_32415</name>
</gene>
<name>A0AAP5EYC6_9BURK</name>
<evidence type="ECO:0000313" key="5">
    <source>
        <dbReference type="Proteomes" id="UP001242288"/>
    </source>
</evidence>
<dbReference type="Proteomes" id="UP001242288">
    <property type="component" value="Unassembled WGS sequence"/>
</dbReference>
<protein>
    <submittedName>
        <fullName evidence="3">ParA family protein</fullName>
    </submittedName>
</protein>
<dbReference type="Proteomes" id="UP001209412">
    <property type="component" value="Unassembled WGS sequence"/>
</dbReference>
<reference evidence="3" key="1">
    <citation type="submission" date="2022-06" db="EMBL/GenBank/DDBJ databases">
        <title>PHB producers.</title>
        <authorList>
            <person name="Besaury L."/>
        </authorList>
    </citation>
    <scope>NUCLEOTIDE SEQUENCE</scope>
    <source>
        <strain evidence="3 4">SEWS6</strain>
    </source>
</reference>
<dbReference type="InterPro" id="IPR025669">
    <property type="entry name" value="AAA_dom"/>
</dbReference>
<dbReference type="EMBL" id="JAMXWF010000036">
    <property type="protein sequence ID" value="MDQ6411845.1"/>
    <property type="molecule type" value="Genomic_DNA"/>
</dbReference>
<organism evidence="3 5">
    <name type="scientific">Paraburkholderia madseniana</name>
    <dbReference type="NCBI Taxonomy" id="2599607"/>
    <lineage>
        <taxon>Bacteria</taxon>
        <taxon>Pseudomonadati</taxon>
        <taxon>Pseudomonadota</taxon>
        <taxon>Betaproteobacteria</taxon>
        <taxon>Burkholderiales</taxon>
        <taxon>Burkholderiaceae</taxon>
        <taxon>Paraburkholderia</taxon>
    </lineage>
</organism>
<dbReference type="PANTHER" id="PTHR13696:SF99">
    <property type="entry name" value="COBYRINIC ACID AC-DIAMIDE SYNTHASE"/>
    <property type="match status" value="1"/>
</dbReference>
<dbReference type="Gene3D" id="3.40.50.300">
    <property type="entry name" value="P-loop containing nucleotide triphosphate hydrolases"/>
    <property type="match status" value="1"/>
</dbReference>
<evidence type="ECO:0000313" key="2">
    <source>
        <dbReference type="EMBL" id="MCX4150027.1"/>
    </source>
</evidence>
<dbReference type="InterPro" id="IPR027417">
    <property type="entry name" value="P-loop_NTPase"/>
</dbReference>
<dbReference type="CDD" id="cd02042">
    <property type="entry name" value="ParAB_family"/>
    <property type="match status" value="1"/>
</dbReference>